<dbReference type="PANTHER" id="PTHR38011:SF7">
    <property type="entry name" value="2,5-DIAMINO-6-RIBOSYLAMINO-4(3H)-PYRIMIDINONE 5'-PHOSPHATE REDUCTASE"/>
    <property type="match status" value="1"/>
</dbReference>
<dbReference type="InterPro" id="IPR050765">
    <property type="entry name" value="Riboflavin_Biosynth_HTPR"/>
</dbReference>
<dbReference type="EMBL" id="PNFZ01000001">
    <property type="protein sequence ID" value="PMB99426.1"/>
    <property type="molecule type" value="Genomic_DNA"/>
</dbReference>
<dbReference type="OrthoDB" id="5243299at2"/>
<keyword evidence="2" id="KW-0521">NADP</keyword>
<feature type="domain" description="Bacterial bifunctional deaminase-reductase C-terminal" evidence="4">
    <location>
        <begin position="49"/>
        <end position="246"/>
    </location>
</feature>
<evidence type="ECO:0000256" key="2">
    <source>
        <dbReference type="ARBA" id="ARBA00022857"/>
    </source>
</evidence>
<keyword evidence="6" id="KW-1185">Reference proteome</keyword>
<dbReference type="Proteomes" id="UP000235703">
    <property type="component" value="Unassembled WGS sequence"/>
</dbReference>
<accession>A0A2N6PL76</accession>
<sequence>MAARADFPTRTTLRELTPQARLLPYELGEPTLTALYDSGPLTGPHGMRVQANMVTTLDGAVTGAHGSSREISSPADMRVFSVLRALADAVVVGAGTARAEGYTRLAAKRAHLAQRRRRGQADVPALVLITASGNIDTDRLDAAGNSDVIVHTSCADEATLDRLRGYFGDGNVVTHADDVTPAAVLADLRARGMRRVLCEGGPALLGTWLQAGVIDELCLTVSPLITGTGPGLVSGPTFDPPLRARPLSQLTDGSATIHRLQLDSP</sequence>
<dbReference type="AlphaFoldDB" id="A0A2N6PL76"/>
<evidence type="ECO:0000256" key="3">
    <source>
        <dbReference type="ARBA" id="ARBA00023002"/>
    </source>
</evidence>
<evidence type="ECO:0000259" key="4">
    <source>
        <dbReference type="Pfam" id="PF01872"/>
    </source>
</evidence>
<protein>
    <recommendedName>
        <fullName evidence="4">Bacterial bifunctional deaminase-reductase C-terminal domain-containing protein</fullName>
    </recommendedName>
</protein>
<evidence type="ECO:0000313" key="6">
    <source>
        <dbReference type="Proteomes" id="UP000235703"/>
    </source>
</evidence>
<dbReference type="GO" id="GO:0009231">
    <property type="term" value="P:riboflavin biosynthetic process"/>
    <property type="evidence" value="ECO:0007669"/>
    <property type="project" value="InterPro"/>
</dbReference>
<evidence type="ECO:0000313" key="5">
    <source>
        <dbReference type="EMBL" id="PMB99426.1"/>
    </source>
</evidence>
<dbReference type="GO" id="GO:0008703">
    <property type="term" value="F:5-amino-6-(5-phosphoribosylamino)uracil reductase activity"/>
    <property type="evidence" value="ECO:0007669"/>
    <property type="project" value="InterPro"/>
</dbReference>
<dbReference type="Gene3D" id="3.40.430.10">
    <property type="entry name" value="Dihydrofolate Reductase, subunit A"/>
    <property type="match status" value="1"/>
</dbReference>
<organism evidence="5 6">
    <name type="scientific">Brevibacterium luteolum</name>
    <dbReference type="NCBI Taxonomy" id="199591"/>
    <lineage>
        <taxon>Bacteria</taxon>
        <taxon>Bacillati</taxon>
        <taxon>Actinomycetota</taxon>
        <taxon>Actinomycetes</taxon>
        <taxon>Micrococcales</taxon>
        <taxon>Brevibacteriaceae</taxon>
        <taxon>Brevibacterium</taxon>
    </lineage>
</organism>
<name>A0A2N6PL76_9MICO</name>
<reference evidence="5 6" key="1">
    <citation type="submission" date="2017-09" db="EMBL/GenBank/DDBJ databases">
        <title>Bacterial strain isolated from the female urinary microbiota.</title>
        <authorList>
            <person name="Thomas-White K."/>
            <person name="Kumar N."/>
            <person name="Forster S."/>
            <person name="Putonti C."/>
            <person name="Lawley T."/>
            <person name="Wolfe A.J."/>
        </authorList>
    </citation>
    <scope>NUCLEOTIDE SEQUENCE [LARGE SCALE GENOMIC DNA]</scope>
    <source>
        <strain evidence="5 6">UMB0680</strain>
    </source>
</reference>
<dbReference type="GeneID" id="86842251"/>
<proteinExistence type="predicted"/>
<dbReference type="SUPFAM" id="SSF53597">
    <property type="entry name" value="Dihydrofolate reductase-like"/>
    <property type="match status" value="1"/>
</dbReference>
<comment type="pathway">
    <text evidence="1">Cofactor biosynthesis; riboflavin biosynthesis.</text>
</comment>
<dbReference type="InterPro" id="IPR024072">
    <property type="entry name" value="DHFR-like_dom_sf"/>
</dbReference>
<dbReference type="PANTHER" id="PTHR38011">
    <property type="entry name" value="DIHYDROFOLATE REDUCTASE FAMILY PROTEIN (AFU_ORTHOLOGUE AFUA_8G06820)"/>
    <property type="match status" value="1"/>
</dbReference>
<gene>
    <name evidence="5" type="ORF">CJ198_02595</name>
</gene>
<keyword evidence="3" id="KW-0560">Oxidoreductase</keyword>
<evidence type="ECO:0000256" key="1">
    <source>
        <dbReference type="ARBA" id="ARBA00005104"/>
    </source>
</evidence>
<dbReference type="InterPro" id="IPR002734">
    <property type="entry name" value="RibDG_C"/>
</dbReference>
<dbReference type="Pfam" id="PF01872">
    <property type="entry name" value="RibD_C"/>
    <property type="match status" value="1"/>
</dbReference>
<comment type="caution">
    <text evidence="5">The sequence shown here is derived from an EMBL/GenBank/DDBJ whole genome shotgun (WGS) entry which is preliminary data.</text>
</comment>
<dbReference type="RefSeq" id="WP_102160460.1">
    <property type="nucleotide sequence ID" value="NZ_JALXPL010000011.1"/>
</dbReference>